<reference evidence="1 2" key="1">
    <citation type="submission" date="2022-12" db="EMBL/GenBank/DDBJ databases">
        <title>Microbacterium terricola strain KV-448 chromosome, complete genome.</title>
        <authorList>
            <person name="Oshima T."/>
            <person name="Moriya T."/>
            <person name="Bessho Y."/>
        </authorList>
    </citation>
    <scope>NUCLEOTIDE SEQUENCE [LARGE SCALE GENOMIC DNA]</scope>
    <source>
        <strain evidence="1 2">KV-448</strain>
    </source>
</reference>
<dbReference type="RefSeq" id="WP_263797469.1">
    <property type="nucleotide sequence ID" value="NZ_AP027141.1"/>
</dbReference>
<gene>
    <name evidence="1" type="ORF">Microterr_26050</name>
</gene>
<dbReference type="EMBL" id="AP027141">
    <property type="protein sequence ID" value="BDV31945.1"/>
    <property type="molecule type" value="Genomic_DNA"/>
</dbReference>
<evidence type="ECO:0000313" key="1">
    <source>
        <dbReference type="EMBL" id="BDV31945.1"/>
    </source>
</evidence>
<keyword evidence="2" id="KW-1185">Reference proteome</keyword>
<proteinExistence type="predicted"/>
<dbReference type="Proteomes" id="UP001317779">
    <property type="component" value="Chromosome"/>
</dbReference>
<name>A0ABM8E2D2_9MICO</name>
<evidence type="ECO:0000313" key="2">
    <source>
        <dbReference type="Proteomes" id="UP001317779"/>
    </source>
</evidence>
<sequence>MATQLRVVSRLTAAAVSQEIVALWSRSDPDDRIDGFVVAVGAKWALIALTLDGGYFDGHELVRIKNVRKVRHNRSFESRFSRTLPEWPPAPPATPEPIDLNSTRRMLRTAVPAGALIGIECEHRPGMRNIGVVVDTTSQRIVLQEVDPHAAWIEGTRRWRIRRLVTVTLDDGYQRALAELAGERPVESAQVSPEAD</sequence>
<accession>A0ABM8E2D2</accession>
<protein>
    <submittedName>
        <fullName evidence="1">Uncharacterized protein</fullName>
    </submittedName>
</protein>
<organism evidence="1 2">
    <name type="scientific">Microbacterium terricola</name>
    <dbReference type="NCBI Taxonomy" id="344163"/>
    <lineage>
        <taxon>Bacteria</taxon>
        <taxon>Bacillati</taxon>
        <taxon>Actinomycetota</taxon>
        <taxon>Actinomycetes</taxon>
        <taxon>Micrococcales</taxon>
        <taxon>Microbacteriaceae</taxon>
        <taxon>Microbacterium</taxon>
    </lineage>
</organism>